<dbReference type="PANTHER" id="PTHR42891:SF1">
    <property type="entry name" value="D-GLYCERO-BETA-D-MANNO-HEPTOSE-1,7-BISPHOSPHATE 7-PHOSPHATASE"/>
    <property type="match status" value="1"/>
</dbReference>
<protein>
    <submittedName>
        <fullName evidence="1">HAD hydrolase-like protein</fullName>
    </submittedName>
</protein>
<dbReference type="Pfam" id="PF13242">
    <property type="entry name" value="Hydrolase_like"/>
    <property type="match status" value="1"/>
</dbReference>
<organism evidence="1 2">
    <name type="scientific">Paracerasibacillus soli</name>
    <dbReference type="NCBI Taxonomy" id="480284"/>
    <lineage>
        <taxon>Bacteria</taxon>
        <taxon>Bacillati</taxon>
        <taxon>Bacillota</taxon>
        <taxon>Bacilli</taxon>
        <taxon>Bacillales</taxon>
        <taxon>Bacillaceae</taxon>
        <taxon>Paracerasibacillus</taxon>
    </lineage>
</organism>
<dbReference type="InterPro" id="IPR023214">
    <property type="entry name" value="HAD_sf"/>
</dbReference>
<reference evidence="1 2" key="1">
    <citation type="submission" date="2023-10" db="EMBL/GenBank/DDBJ databases">
        <title>Virgibacillus soli CC-YMP-6 genome.</title>
        <authorList>
            <person name="Miliotis G."/>
            <person name="Sengupta P."/>
            <person name="Hameed A."/>
            <person name="Chuvochina M."/>
            <person name="Mcdonagh F."/>
            <person name="Simpson A.C."/>
            <person name="Singh N.K."/>
            <person name="Rekha P.D."/>
            <person name="Raman K."/>
            <person name="Hugenholtz P."/>
            <person name="Venkateswaran K."/>
        </authorList>
    </citation>
    <scope>NUCLEOTIDE SEQUENCE [LARGE SCALE GENOMIC DNA]</scope>
    <source>
        <strain evidence="1 2">CC-YMP-6</strain>
    </source>
</reference>
<evidence type="ECO:0000313" key="1">
    <source>
        <dbReference type="EMBL" id="MDY0410172.1"/>
    </source>
</evidence>
<dbReference type="SUPFAM" id="SSF56784">
    <property type="entry name" value="HAD-like"/>
    <property type="match status" value="1"/>
</dbReference>
<keyword evidence="2" id="KW-1185">Reference proteome</keyword>
<dbReference type="Gene3D" id="3.40.50.1000">
    <property type="entry name" value="HAD superfamily/HAD-like"/>
    <property type="match status" value="1"/>
</dbReference>
<dbReference type="Proteomes" id="UP001275315">
    <property type="component" value="Unassembled WGS sequence"/>
</dbReference>
<dbReference type="RefSeq" id="WP_320381038.1">
    <property type="nucleotide sequence ID" value="NZ_JAWDIQ010000003.1"/>
</dbReference>
<gene>
    <name evidence="1" type="ORF">RWD45_18480</name>
</gene>
<dbReference type="PANTHER" id="PTHR42891">
    <property type="entry name" value="D-GLYCERO-BETA-D-MANNO-HEPTOSE-1,7-BISPHOSPHATE 7-PHOSPHATASE"/>
    <property type="match status" value="1"/>
</dbReference>
<dbReference type="InterPro" id="IPR036412">
    <property type="entry name" value="HAD-like_sf"/>
</dbReference>
<name>A0ABU5CWF1_9BACI</name>
<proteinExistence type="predicted"/>
<evidence type="ECO:0000313" key="2">
    <source>
        <dbReference type="Proteomes" id="UP001275315"/>
    </source>
</evidence>
<dbReference type="InterPro" id="IPR004446">
    <property type="entry name" value="Heptose_bisP_phosphatase"/>
</dbReference>
<accession>A0ABU5CWF1</accession>
<sequence length="60" mass="6353">MDGDCNCHKPKPGLLLKAAEEHSLDLTKTVVIGDVGSDMLAAEVVGAKKILVLTGWGNRH</sequence>
<dbReference type="EMBL" id="JAWDIQ010000003">
    <property type="protein sequence ID" value="MDY0410172.1"/>
    <property type="molecule type" value="Genomic_DNA"/>
</dbReference>
<comment type="caution">
    <text evidence="1">The sequence shown here is derived from an EMBL/GenBank/DDBJ whole genome shotgun (WGS) entry which is preliminary data.</text>
</comment>